<keyword evidence="2 4" id="KW-0560">Oxidoreductase</keyword>
<name>A0A975G488_9CAUL</name>
<dbReference type="GO" id="GO:0009450">
    <property type="term" value="P:gamma-aminobutyric acid catabolic process"/>
    <property type="evidence" value="ECO:0007669"/>
    <property type="project" value="TreeGrafter"/>
</dbReference>
<feature type="domain" description="Aldehyde dehydrogenase" evidence="5">
    <location>
        <begin position="15"/>
        <end position="471"/>
    </location>
</feature>
<evidence type="ECO:0000256" key="2">
    <source>
        <dbReference type="ARBA" id="ARBA00023002"/>
    </source>
</evidence>
<dbReference type="InterPro" id="IPR016163">
    <property type="entry name" value="Ald_DH_C"/>
</dbReference>
<dbReference type="GO" id="GO:0004777">
    <property type="term" value="F:succinate-semialdehyde dehydrogenase (NAD+) activity"/>
    <property type="evidence" value="ECO:0007669"/>
    <property type="project" value="TreeGrafter"/>
</dbReference>
<dbReference type="RefSeq" id="WP_211940343.1">
    <property type="nucleotide sequence ID" value="NZ_CP073078.1"/>
</dbReference>
<evidence type="ECO:0000256" key="3">
    <source>
        <dbReference type="PROSITE-ProRule" id="PRU10007"/>
    </source>
</evidence>
<dbReference type="InterPro" id="IPR029510">
    <property type="entry name" value="Ald_DH_CS_GLU"/>
</dbReference>
<dbReference type="SUPFAM" id="SSF53720">
    <property type="entry name" value="ALDH-like"/>
    <property type="match status" value="1"/>
</dbReference>
<accession>A0A975G488</accession>
<dbReference type="CDD" id="cd07103">
    <property type="entry name" value="ALDH_F5_SSADH_GabD"/>
    <property type="match status" value="1"/>
</dbReference>
<evidence type="ECO:0000313" key="6">
    <source>
        <dbReference type="EMBL" id="QUD90292.1"/>
    </source>
</evidence>
<keyword evidence="7" id="KW-1185">Reference proteome</keyword>
<dbReference type="PROSITE" id="PS00687">
    <property type="entry name" value="ALDEHYDE_DEHYDR_GLU"/>
    <property type="match status" value="1"/>
</dbReference>
<evidence type="ECO:0000313" key="7">
    <source>
        <dbReference type="Proteomes" id="UP000676409"/>
    </source>
</evidence>
<dbReference type="PANTHER" id="PTHR43353">
    <property type="entry name" value="SUCCINATE-SEMIALDEHYDE DEHYDROGENASE, MITOCHONDRIAL"/>
    <property type="match status" value="1"/>
</dbReference>
<comment type="similarity">
    <text evidence="1 4">Belongs to the aldehyde dehydrogenase family.</text>
</comment>
<reference evidence="6" key="1">
    <citation type="submission" date="2021-04" db="EMBL/GenBank/DDBJ databases">
        <title>The complete genome sequence of Caulobacter sp. S6.</title>
        <authorList>
            <person name="Tang Y."/>
            <person name="Ouyang W."/>
            <person name="Liu Q."/>
            <person name="Huang B."/>
            <person name="Guo Z."/>
            <person name="Lei P."/>
        </authorList>
    </citation>
    <scope>NUCLEOTIDE SEQUENCE</scope>
    <source>
        <strain evidence="6">S6</strain>
    </source>
</reference>
<dbReference type="AlphaFoldDB" id="A0A975G488"/>
<gene>
    <name evidence="6" type="ORF">KCG34_10710</name>
</gene>
<dbReference type="InterPro" id="IPR016162">
    <property type="entry name" value="Ald_DH_N"/>
</dbReference>
<sequence>MIELMHEACLVDGRWVTGEDWLEVDDPASGRIIGRVPNFGAEAARCAIEAARAAQPAWAATPAAERARVLRRLANLIEERVEELAALLTLEQGKPLAEARAEVRSAAAFFEWFAEEGRRAYGDIIPSPSRDRRLLVIKQAIGVVAAITPWNFPISMPARKVAPALAAGCAIVLKPAVQTPFSALALGALAQEAGLPAGLFSVVTGDPQAIGLELTTHPAVAKVSFTGSTATGAKIFTQSAGGIKRLGLELGGNAPFIVFADADLDAAVAGALESKFRNAGQTCVCANRFYVEAPVYDAFVERLATAAAALKAGPGQEADSRIGPLIDERAVAKVERLVAGAVEQGASLVVGGARDAAGPRFFQPTVLCDVSRDMAVVQEEIFGPVAPVLRFHTEAEAVALANDSPVGLAAYIYSRDVSRIWRVAEALETGMVGANTGLISTEAAPFGGVKASGLGREGSRYGLEDYLEIKYLCLAV</sequence>
<protein>
    <submittedName>
        <fullName evidence="6">NAD-dependent succinate-semialdehyde dehydrogenase</fullName>
    </submittedName>
</protein>
<dbReference type="Pfam" id="PF00171">
    <property type="entry name" value="Aldedh"/>
    <property type="match status" value="1"/>
</dbReference>
<dbReference type="FunFam" id="3.40.605.10:FF:000005">
    <property type="entry name" value="Succinate-semialdehyde dehydrogenase I"/>
    <property type="match status" value="1"/>
</dbReference>
<dbReference type="InterPro" id="IPR050740">
    <property type="entry name" value="Aldehyde_DH_Superfamily"/>
</dbReference>
<dbReference type="InterPro" id="IPR016161">
    <property type="entry name" value="Ald_DH/histidinol_DH"/>
</dbReference>
<dbReference type="Gene3D" id="3.40.605.10">
    <property type="entry name" value="Aldehyde Dehydrogenase, Chain A, domain 1"/>
    <property type="match status" value="1"/>
</dbReference>
<dbReference type="Gene3D" id="3.40.309.10">
    <property type="entry name" value="Aldehyde Dehydrogenase, Chain A, domain 2"/>
    <property type="match status" value="1"/>
</dbReference>
<organism evidence="6 7">
    <name type="scientific">Phenylobacterium montanum</name>
    <dbReference type="NCBI Taxonomy" id="2823693"/>
    <lineage>
        <taxon>Bacteria</taxon>
        <taxon>Pseudomonadati</taxon>
        <taxon>Pseudomonadota</taxon>
        <taxon>Alphaproteobacteria</taxon>
        <taxon>Caulobacterales</taxon>
        <taxon>Caulobacteraceae</taxon>
        <taxon>Phenylobacterium</taxon>
    </lineage>
</organism>
<feature type="active site" evidence="3">
    <location>
        <position position="249"/>
    </location>
</feature>
<dbReference type="EMBL" id="CP073078">
    <property type="protein sequence ID" value="QUD90292.1"/>
    <property type="molecule type" value="Genomic_DNA"/>
</dbReference>
<dbReference type="PANTHER" id="PTHR43353:SF5">
    <property type="entry name" value="SUCCINATE-SEMIALDEHYDE DEHYDROGENASE, MITOCHONDRIAL"/>
    <property type="match status" value="1"/>
</dbReference>
<evidence type="ECO:0000259" key="5">
    <source>
        <dbReference type="Pfam" id="PF00171"/>
    </source>
</evidence>
<dbReference type="FunFam" id="3.40.309.10:FF:000004">
    <property type="entry name" value="Succinate-semialdehyde dehydrogenase I"/>
    <property type="match status" value="1"/>
</dbReference>
<dbReference type="GO" id="GO:0005829">
    <property type="term" value="C:cytosol"/>
    <property type="evidence" value="ECO:0007669"/>
    <property type="project" value="TreeGrafter"/>
</dbReference>
<evidence type="ECO:0000256" key="1">
    <source>
        <dbReference type="ARBA" id="ARBA00009986"/>
    </source>
</evidence>
<dbReference type="InterPro" id="IPR016160">
    <property type="entry name" value="Ald_DH_CS_CYS"/>
</dbReference>
<dbReference type="InterPro" id="IPR015590">
    <property type="entry name" value="Aldehyde_DH_dom"/>
</dbReference>
<dbReference type="Proteomes" id="UP000676409">
    <property type="component" value="Chromosome"/>
</dbReference>
<dbReference type="KEGG" id="caul:KCG34_10710"/>
<evidence type="ECO:0000256" key="4">
    <source>
        <dbReference type="RuleBase" id="RU003345"/>
    </source>
</evidence>
<dbReference type="PROSITE" id="PS00070">
    <property type="entry name" value="ALDEHYDE_DEHYDR_CYS"/>
    <property type="match status" value="1"/>
</dbReference>
<proteinExistence type="inferred from homology"/>